<protein>
    <recommendedName>
        <fullName evidence="10">ARM repeat-containing protein</fullName>
    </recommendedName>
</protein>
<feature type="domain" description="Proteasome adapter and scaffold protein ECM29 HEAT-repeat" evidence="7">
    <location>
        <begin position="1299"/>
        <end position="1460"/>
    </location>
</feature>
<evidence type="ECO:0008006" key="10">
    <source>
        <dbReference type="Google" id="ProtNLM"/>
    </source>
</evidence>
<evidence type="ECO:0000256" key="3">
    <source>
        <dbReference type="ARBA" id="ARBA00022737"/>
    </source>
</evidence>
<dbReference type="EMBL" id="CP059267">
    <property type="protein sequence ID" value="QLQ77923.1"/>
    <property type="molecule type" value="Genomic_DNA"/>
</dbReference>
<keyword evidence="3" id="KW-0677">Repeat</keyword>
<feature type="region of interest" description="Disordered" evidence="5">
    <location>
        <begin position="1672"/>
        <end position="1696"/>
    </location>
</feature>
<accession>A0A7H9HKU1</accession>
<dbReference type="OrthoDB" id="16066at2759"/>
<dbReference type="PANTHER" id="PTHR23346:SF19">
    <property type="entry name" value="PROTEASOME ADAPTER AND SCAFFOLD PROTEIN ECM29"/>
    <property type="match status" value="1"/>
</dbReference>
<evidence type="ECO:0000256" key="1">
    <source>
        <dbReference type="ARBA" id="ARBA00004496"/>
    </source>
</evidence>
<feature type="compositionally biased region" description="Polar residues" evidence="5">
    <location>
        <begin position="1672"/>
        <end position="1681"/>
    </location>
</feature>
<keyword evidence="4" id="KW-0647">Proteasome</keyword>
<dbReference type="SUPFAM" id="SSF48371">
    <property type="entry name" value="ARM repeat"/>
    <property type="match status" value="2"/>
</dbReference>
<dbReference type="InterPro" id="IPR016024">
    <property type="entry name" value="ARM-type_fold"/>
</dbReference>
<dbReference type="Pfam" id="PF13001">
    <property type="entry name" value="ECM29_N"/>
    <property type="match status" value="1"/>
</dbReference>
<evidence type="ECO:0000259" key="7">
    <source>
        <dbReference type="Pfam" id="PF24492"/>
    </source>
</evidence>
<proteinExistence type="predicted"/>
<dbReference type="Proteomes" id="UP000510647">
    <property type="component" value="Chromosome 1"/>
</dbReference>
<evidence type="ECO:0000256" key="2">
    <source>
        <dbReference type="ARBA" id="ARBA00022490"/>
    </source>
</evidence>
<dbReference type="GO" id="GO:0036503">
    <property type="term" value="P:ERAD pathway"/>
    <property type="evidence" value="ECO:0007669"/>
    <property type="project" value="TreeGrafter"/>
</dbReference>
<reference evidence="8 9" key="1">
    <citation type="submission" date="2020-06" db="EMBL/GenBank/DDBJ databases">
        <title>The yeast mating-type switching endonuclease HO is a domesticated member of an unorthodox homing genetic element family.</title>
        <authorList>
            <person name="Coughlan A.Y."/>
            <person name="Lombardi L."/>
            <person name="Braun-Galleani S."/>
            <person name="Martos A.R."/>
            <person name="Galeote V."/>
            <person name="Bigey F."/>
            <person name="Dequin S."/>
            <person name="Byrne K.P."/>
            <person name="Wolfe K.H."/>
        </authorList>
    </citation>
    <scope>NUCLEOTIDE SEQUENCE [LARGE SCALE GENOMIC DNA]</scope>
    <source>
        <strain evidence="8 9">CBS2947</strain>
    </source>
</reference>
<sequence>MSNSEVSAAKELDLVEKVELRLALADSSEKFEKGLDTFVAPLLLKLASPHGSVRQAVFNVLKDVLARLNSLREVKVPVRKLVEQAQRPVVGPGQDDSNVRLYSLLLVSRGIDRLNAEELSAMVPVVMSGISHLPRIAAARMFHILCKMLLRWTPPLKGSREEEETREFLKMEDAEDLRFLLEKFTQFLLLVPARPDTQSGVIPRGYSCPGLSADDVSFLTYEAGVSFTKEQTVRFKCAIFKFVNNGFAPEGKLLVKFLLVASADPSEISESAQQELKHTDIPYEDADFIDSIIKLYAGDKRKSSPPARQDLQERILRILTRSVVATSKTDHIAAIISIGMHSESYKLRALCLLFIRHVAKHNYHSLVGQQENTIGIASLLRNSLHDEGWPRIQLSSSTPGSSTSIDRRRLQYETLGDVLKKDIDLLHDLSYVEFLLDSLKHDLPEFRASIQEALVSLTPNLPKLPDTTKEKLRILIRKIMADESGVNIEDDKEKNEGIMACKYVCIKYCNVAFPFNDAEARMFNVWGTWRGNKFDIIEESYKGLNPYWFRKNQALNTIEFTSTAELLAIEIKQLPLPPFQDFVCLMLDELDHASSQQSSIMFRTLNIAVSFSKQCLISQAIHDKKTMVVQDEDWSVRIEKALTVDEIVRSSVLELLAKIEEDWLLRFFVRLCAEFTIKNELDNQVSLFSYNDVVFGETFLGLIRFCSRHVLSSLLFLIPHLMKYLHSSETNSNENLLLAANTLGIIAASAPESEIVQNILETVETLPIHQGLPSLLAKCYIVPRITLEKKFDYPSTILSAVVANLSTFLRDSTHKNVVINLLAQMMKYGTLRCLDPKTRSDFLSEVSDILQPNLMKNPETVELWGYLSMYAEDDRTFELQLNRIWETHVSKQVDFLFSMGEALTVMAGGWRSKILRQQLDLSFVPLSWLEEIYCSKRTPMVLDRVLRGCDSTKPSLRRASCICLLSLVQYLSSEETLMERSADIHSKFMKFLADRDEFIQESAARGLGLVYEMGDGDLKEEMVKTLLKSFTDNKEAMNMAAGSVSGETELFEEGALNTDDGSVRTYKDILNLASDVGDPSLVYKFMSLSKSSSLWSSKKGVSFGLGAIMSKASLQNLLLEDKSFATRLIPKLYIYRFDPYTAVARSMNDIWNSLVSDAATVTSQYFDNILQEALSGMANKEWRIREASTLAVLQLVQIESYKKFAQNILEVWTMAFRAMDDIKESVREAGTKLTTVLSKILARSISIKNGIKPDDAQGILSQLLPFFLGPKGLNNDAEEVQHFAMKTLLELIENSGGAMKPFAVDLVYNLTLLFSSIEPQAINYLSLNANNFNVDAKAIDYLRRNGVDRSPLMNAIEKLINESDETLMDGHVSSAVKAVKNAVGLPSKVAASLVFNLLVRKYSLSLKPLAGKLLKSCITQFECRNSSVKAAFAVAFGHVFRVATLDKAIKYSKQLENIYFAGDTDSKVVVATAIESVLKYAPSEFENVASIIMPLLFLASNDADEDVSSHCENVWTEAATQGSGSVMLYLDEILDLLNRHIGSNDFSVRKTCGQSISVLCGKVERSISEKHIKHLFDITIHSLSGRSWDGKEIILDALQTLASKFRDHVAENVELKERLNEVFYTEISRKNMAYVSNAFFPTGDFIFNFPNERLTEKFTDVARILLNRSSENGSETATDESQSSKRVKADSEISRRSSKRNIEDEVLHIKILKKCAKICKPSDQDGLYPFSLLKFITDRTTDAFNNQSVLYTWRSQVAAAEIGVELTEHLTTRLVNCDVKELMLRFWNQLFLHNGTKQTIENAQLPTIKFGDILRRRIPDLKQQIDADLRALADINPTSRVELELRKLGIR</sequence>
<feature type="compositionally biased region" description="Basic and acidic residues" evidence="5">
    <location>
        <begin position="1687"/>
        <end position="1696"/>
    </location>
</feature>
<evidence type="ECO:0000256" key="4">
    <source>
        <dbReference type="ARBA" id="ARBA00022942"/>
    </source>
</evidence>
<name>A0A7H9HKU1_9SACH</name>
<dbReference type="GO" id="GO:0000502">
    <property type="term" value="C:proteasome complex"/>
    <property type="evidence" value="ECO:0007669"/>
    <property type="project" value="UniProtKB-KW"/>
</dbReference>
<dbReference type="GO" id="GO:0005737">
    <property type="term" value="C:cytoplasm"/>
    <property type="evidence" value="ECO:0007669"/>
    <property type="project" value="UniProtKB-SubCell"/>
</dbReference>
<dbReference type="GO" id="GO:0043248">
    <property type="term" value="P:proteasome assembly"/>
    <property type="evidence" value="ECO:0007669"/>
    <property type="project" value="InterPro"/>
</dbReference>
<feature type="domain" description="Proteasome component Ecm29 N-terminal" evidence="6">
    <location>
        <begin position="15"/>
        <end position="525"/>
    </location>
</feature>
<evidence type="ECO:0000313" key="9">
    <source>
        <dbReference type="Proteomes" id="UP000510647"/>
    </source>
</evidence>
<dbReference type="Gene3D" id="1.25.10.10">
    <property type="entry name" value="Leucine-rich Repeat Variant"/>
    <property type="match status" value="2"/>
</dbReference>
<dbReference type="InterPro" id="IPR024372">
    <property type="entry name" value="Ecm29_N"/>
</dbReference>
<keyword evidence="9" id="KW-1185">Reference proteome</keyword>
<dbReference type="GO" id="GO:0005634">
    <property type="term" value="C:nucleus"/>
    <property type="evidence" value="ECO:0007669"/>
    <property type="project" value="TreeGrafter"/>
</dbReference>
<dbReference type="InterPro" id="IPR055443">
    <property type="entry name" value="HEAT_ECM29"/>
</dbReference>
<evidence type="ECO:0000313" key="8">
    <source>
        <dbReference type="EMBL" id="QLQ77923.1"/>
    </source>
</evidence>
<gene>
    <name evidence="8" type="ORF">HG537_0A01700</name>
</gene>
<dbReference type="GO" id="GO:0060090">
    <property type="term" value="F:molecular adaptor activity"/>
    <property type="evidence" value="ECO:0007669"/>
    <property type="project" value="InterPro"/>
</dbReference>
<evidence type="ECO:0000256" key="5">
    <source>
        <dbReference type="SAM" id="MobiDB-lite"/>
    </source>
</evidence>
<keyword evidence="2" id="KW-0963">Cytoplasm</keyword>
<dbReference type="InterPro" id="IPR011989">
    <property type="entry name" value="ARM-like"/>
</dbReference>
<dbReference type="Pfam" id="PF24492">
    <property type="entry name" value="HEAT_ECM29"/>
    <property type="match status" value="1"/>
</dbReference>
<organism evidence="8 9">
    <name type="scientific">Torulaspora globosa</name>
    <dbReference type="NCBI Taxonomy" id="48254"/>
    <lineage>
        <taxon>Eukaryota</taxon>
        <taxon>Fungi</taxon>
        <taxon>Dikarya</taxon>
        <taxon>Ascomycota</taxon>
        <taxon>Saccharomycotina</taxon>
        <taxon>Saccharomycetes</taxon>
        <taxon>Saccharomycetales</taxon>
        <taxon>Saccharomycetaceae</taxon>
        <taxon>Torulaspora</taxon>
    </lineage>
</organism>
<evidence type="ECO:0000259" key="6">
    <source>
        <dbReference type="Pfam" id="PF13001"/>
    </source>
</evidence>
<dbReference type="PANTHER" id="PTHR23346">
    <property type="entry name" value="TRANSLATIONAL ACTIVATOR GCN1-RELATED"/>
    <property type="match status" value="1"/>
</dbReference>
<comment type="subcellular location">
    <subcellularLocation>
        <location evidence="1">Cytoplasm</location>
    </subcellularLocation>
</comment>